<sequence length="161" mass="18194">MLAVRLEVFRRWPSSTTAARLHATAGDEWAAMHDEVTETLDARPRDAVVFSLHTLHDPQRAWAQANSLGLTDSSLWLDLIKRYEKIDRLAVLEPLTALTLSELENAGAAHYRTAARHLKRMRRLAAKTDRAGGVDALIAELRHTHRNRPRMQTEFDKAGLP</sequence>
<name>A0A6L7GRX3_9ACTN</name>
<evidence type="ECO:0000313" key="2">
    <source>
        <dbReference type="Proteomes" id="UP000475545"/>
    </source>
</evidence>
<dbReference type="AlphaFoldDB" id="A0A6L7GRX3"/>
<organism evidence="1 2">
    <name type="scientific">Gordonia mangrovi</name>
    <dbReference type="NCBI Taxonomy" id="2665643"/>
    <lineage>
        <taxon>Bacteria</taxon>
        <taxon>Bacillati</taxon>
        <taxon>Actinomycetota</taxon>
        <taxon>Actinomycetes</taxon>
        <taxon>Mycobacteriales</taxon>
        <taxon>Gordoniaceae</taxon>
        <taxon>Gordonia</taxon>
    </lineage>
</organism>
<accession>A0A6L7GRX3</accession>
<gene>
    <name evidence="1" type="ORF">GIY30_07970</name>
</gene>
<dbReference type="Proteomes" id="UP000475545">
    <property type="component" value="Unassembled WGS sequence"/>
</dbReference>
<dbReference type="RefSeq" id="WP_160901495.1">
    <property type="nucleotide sequence ID" value="NZ_CP102850.1"/>
</dbReference>
<keyword evidence="2" id="KW-1185">Reference proteome</keyword>
<comment type="caution">
    <text evidence="1">The sequence shown here is derived from an EMBL/GenBank/DDBJ whole genome shotgun (WGS) entry which is preliminary data.</text>
</comment>
<evidence type="ECO:0000313" key="1">
    <source>
        <dbReference type="EMBL" id="MXP21288.1"/>
    </source>
</evidence>
<reference evidence="1 2" key="1">
    <citation type="submission" date="2019-11" db="EMBL/GenBank/DDBJ databases">
        <title>Gordonia sp. nov., a novel actinobacterium isolated from mangrove soil in Hainan.</title>
        <authorList>
            <person name="Huang X."/>
            <person name="Xie Y."/>
            <person name="Chu X."/>
            <person name="Xiao K."/>
        </authorList>
    </citation>
    <scope>NUCLEOTIDE SEQUENCE [LARGE SCALE GENOMIC DNA]</scope>
    <source>
        <strain evidence="1 2">HNM0687</strain>
    </source>
</reference>
<proteinExistence type="predicted"/>
<protein>
    <submittedName>
        <fullName evidence="1">Uncharacterized protein</fullName>
    </submittedName>
</protein>
<dbReference type="EMBL" id="WMBR01000002">
    <property type="protein sequence ID" value="MXP21288.1"/>
    <property type="molecule type" value="Genomic_DNA"/>
</dbReference>